<dbReference type="InterPro" id="IPR052491">
    <property type="entry name" value="TNFRSF10"/>
</dbReference>
<proteinExistence type="predicted"/>
<dbReference type="GeneID" id="122876352"/>
<dbReference type="InterPro" id="IPR001368">
    <property type="entry name" value="TNFR/NGFR_Cys_rich_reg"/>
</dbReference>
<dbReference type="InterPro" id="IPR000488">
    <property type="entry name" value="Death_dom"/>
</dbReference>
<dbReference type="Gene3D" id="2.10.50.10">
    <property type="entry name" value="Tumor Necrosis Factor Receptor, subunit A, domain 2"/>
    <property type="match status" value="2"/>
</dbReference>
<feature type="disulfide bond" evidence="9">
    <location>
        <begin position="97"/>
        <end position="110"/>
    </location>
</feature>
<reference evidence="15" key="1">
    <citation type="submission" date="2006-05" db="EMBL/GenBank/DDBJ databases">
        <authorList>
            <person name="Yuan G."/>
            <person name="Pin N."/>
        </authorList>
    </citation>
    <scope>NUCLEOTIDE SEQUENCE</scope>
</reference>
<feature type="disulfide bond" evidence="9">
    <location>
        <begin position="100"/>
        <end position="118"/>
    </location>
</feature>
<keyword evidence="8" id="KW-0325">Glycoprotein</keyword>
<feature type="disulfide bond" evidence="9">
    <location>
        <begin position="120"/>
        <end position="135"/>
    </location>
</feature>
<dbReference type="CDD" id="cd08315">
    <property type="entry name" value="Death_TRAILR_DR4_DR5"/>
    <property type="match status" value="1"/>
</dbReference>
<dbReference type="SUPFAM" id="SSF57586">
    <property type="entry name" value="TNF receptor-like"/>
    <property type="match status" value="2"/>
</dbReference>
<evidence type="ECO:0000313" key="15">
    <source>
        <dbReference type="EMBL" id="ABF82391.1"/>
    </source>
</evidence>
<comment type="subcellular location">
    <subcellularLocation>
        <location evidence="1">Membrane</location>
    </subcellularLocation>
</comment>
<feature type="domain" description="TNFR-Cys" evidence="14">
    <location>
        <begin position="78"/>
        <end position="118"/>
    </location>
</feature>
<evidence type="ECO:0000256" key="9">
    <source>
        <dbReference type="PROSITE-ProRule" id="PRU00206"/>
    </source>
</evidence>
<dbReference type="AlphaFoldDB" id="D2CFM0"/>
<feature type="signal peptide" evidence="12">
    <location>
        <begin position="1"/>
        <end position="22"/>
    </location>
</feature>
<keyword evidence="5 11" id="KW-0472">Membrane</keyword>
<feature type="disulfide bond" evidence="9">
    <location>
        <begin position="141"/>
        <end position="159"/>
    </location>
</feature>
<dbReference type="PROSITE" id="PS00652">
    <property type="entry name" value="TNFR_NGFR_1"/>
    <property type="match status" value="1"/>
</dbReference>
<evidence type="ECO:0000259" key="13">
    <source>
        <dbReference type="PROSITE" id="PS50017"/>
    </source>
</evidence>
<feature type="repeat" description="TNFR-Cys" evidence="9">
    <location>
        <begin position="119"/>
        <end position="159"/>
    </location>
</feature>
<evidence type="ECO:0000256" key="3">
    <source>
        <dbReference type="ARBA" id="ARBA00022729"/>
    </source>
</evidence>
<keyword evidence="11" id="KW-1133">Transmembrane helix</keyword>
<dbReference type="PROSITE" id="PS50017">
    <property type="entry name" value="DEATH_DOMAIN"/>
    <property type="match status" value="1"/>
</dbReference>
<dbReference type="PANTHER" id="PTHR46330">
    <property type="entry name" value="TUMOR NECROSIS FACTOR RECEPTOR SUPERFAMILY MEMBER 10B"/>
    <property type="match status" value="1"/>
</dbReference>
<feature type="repeat" description="TNFR-Cys" evidence="9">
    <location>
        <begin position="78"/>
        <end position="118"/>
    </location>
</feature>
<dbReference type="GO" id="GO:0005886">
    <property type="term" value="C:plasma membrane"/>
    <property type="evidence" value="ECO:0007669"/>
    <property type="project" value="TreeGrafter"/>
</dbReference>
<dbReference type="GO" id="GO:0036462">
    <property type="term" value="P:TRAIL-activated apoptotic signaling pathway"/>
    <property type="evidence" value="ECO:0007669"/>
    <property type="project" value="TreeGrafter"/>
</dbReference>
<dbReference type="SUPFAM" id="SSF47986">
    <property type="entry name" value="DEATH domain"/>
    <property type="match status" value="1"/>
</dbReference>
<dbReference type="GO" id="GO:0009986">
    <property type="term" value="C:cell surface"/>
    <property type="evidence" value="ECO:0007669"/>
    <property type="project" value="TreeGrafter"/>
</dbReference>
<dbReference type="FunFam" id="2.10.50.10:FF:000004">
    <property type="entry name" value="Tumor necrosis factor receptor superfamily member 6"/>
    <property type="match status" value="1"/>
</dbReference>
<keyword evidence="11" id="KW-0812">Transmembrane</keyword>
<dbReference type="GO" id="GO:0004888">
    <property type="term" value="F:transmembrane signaling receptor activity"/>
    <property type="evidence" value="ECO:0007669"/>
    <property type="project" value="UniProtKB-ARBA"/>
</dbReference>
<dbReference type="Pfam" id="PF00531">
    <property type="entry name" value="Death"/>
    <property type="match status" value="1"/>
</dbReference>
<dbReference type="GO" id="GO:0043065">
    <property type="term" value="P:positive regulation of apoptotic process"/>
    <property type="evidence" value="ECO:0007669"/>
    <property type="project" value="TreeGrafter"/>
</dbReference>
<feature type="domain" description="Death" evidence="13">
    <location>
        <begin position="278"/>
        <end position="343"/>
    </location>
</feature>
<evidence type="ECO:0000259" key="14">
    <source>
        <dbReference type="PROSITE" id="PS50050"/>
    </source>
</evidence>
<evidence type="ECO:0000256" key="5">
    <source>
        <dbReference type="ARBA" id="ARBA00023136"/>
    </source>
</evidence>
<keyword evidence="6 9" id="KW-1015">Disulfide bond</keyword>
<evidence type="ECO:0000256" key="11">
    <source>
        <dbReference type="SAM" id="Phobius"/>
    </source>
</evidence>
<feature type="domain" description="TNFR-Cys" evidence="14">
    <location>
        <begin position="119"/>
        <end position="159"/>
    </location>
</feature>
<feature type="transmembrane region" description="Helical" evidence="11">
    <location>
        <begin position="174"/>
        <end position="195"/>
    </location>
</feature>
<evidence type="ECO:0000256" key="8">
    <source>
        <dbReference type="ARBA" id="ARBA00023180"/>
    </source>
</evidence>
<sequence length="353" mass="39924">MITFLQYMVFSVLIGLLKPTGAFPRSGLDLGGSRTRRDVTCRDNLEYPNGNICCLSCPAGTRMISPCTRAGEKGQCEECDYGTFTEHANGLKQCFKCTQCRSDQENVRLCTLIQDTECQCKSGRFCAPDEACEVCKKCSRCEKDEVIARNCTPTANTECKKIQLSSGSPSANTWVIMLLLLFAAVGIAVIAVCTWRHRRATGSQRNLSDGPKAGQHYSNKYPTEERRNGETRRLSCSNLMLPRQLEDEQFPKLVPANGEESLRKCFGYFEEIDLAYHKRFFRHLGINDNVIKSKDDLPYEDRIHELLNIWVEKEGREASLNDLLKALLDLNQKRTAETVKENAIDSGQYFCEY</sequence>
<evidence type="ECO:0000256" key="4">
    <source>
        <dbReference type="ARBA" id="ARBA00022737"/>
    </source>
</evidence>
<keyword evidence="3 12" id="KW-0732">Signal</keyword>
<evidence type="ECO:0000256" key="10">
    <source>
        <dbReference type="SAM" id="MobiDB-lite"/>
    </source>
</evidence>
<dbReference type="EMBL" id="DQ530616">
    <property type="protein sequence ID" value="ABF82391.1"/>
    <property type="molecule type" value="Genomic_DNA"/>
</dbReference>
<dbReference type="RefSeq" id="XP_044052520.1">
    <property type="nucleotide sequence ID" value="XM_044196585.1"/>
</dbReference>
<dbReference type="InterPro" id="IPR034029">
    <property type="entry name" value="TNFRSF10A/B_death"/>
</dbReference>
<dbReference type="Gene3D" id="1.10.533.10">
    <property type="entry name" value="Death Domain, Fas"/>
    <property type="match status" value="1"/>
</dbReference>
<keyword evidence="7" id="KW-0675">Receptor</keyword>
<evidence type="ECO:0000256" key="6">
    <source>
        <dbReference type="ARBA" id="ARBA00023157"/>
    </source>
</evidence>
<evidence type="ECO:0000256" key="12">
    <source>
        <dbReference type="SAM" id="SignalP"/>
    </source>
</evidence>
<feature type="compositionally biased region" description="Basic and acidic residues" evidence="10">
    <location>
        <begin position="222"/>
        <end position="232"/>
    </location>
</feature>
<dbReference type="Pfam" id="PF00020">
    <property type="entry name" value="TNFR_c6"/>
    <property type="match status" value="2"/>
</dbReference>
<organism evidence="15">
    <name type="scientific">Siniperca chuatsi</name>
    <name type="common">Mandarin fish</name>
    <dbReference type="NCBI Taxonomy" id="119488"/>
    <lineage>
        <taxon>Eukaryota</taxon>
        <taxon>Metazoa</taxon>
        <taxon>Chordata</taxon>
        <taxon>Craniata</taxon>
        <taxon>Vertebrata</taxon>
        <taxon>Euteleostomi</taxon>
        <taxon>Actinopterygii</taxon>
        <taxon>Neopterygii</taxon>
        <taxon>Teleostei</taxon>
        <taxon>Neoteleostei</taxon>
        <taxon>Acanthomorphata</taxon>
        <taxon>Eupercaria</taxon>
        <taxon>Centrarchiformes</taxon>
        <taxon>Centrarchoidei</taxon>
        <taxon>Sinipercidae</taxon>
        <taxon>Siniperca</taxon>
    </lineage>
</organism>
<dbReference type="PROSITE" id="PS50050">
    <property type="entry name" value="TNFR_NGFR_2"/>
    <property type="match status" value="2"/>
</dbReference>
<evidence type="ECO:0000256" key="2">
    <source>
        <dbReference type="ARBA" id="ARBA00022703"/>
    </source>
</evidence>
<dbReference type="InterPro" id="IPR011029">
    <property type="entry name" value="DEATH-like_dom_sf"/>
</dbReference>
<feature type="chain" id="PRO_5003029288" evidence="12">
    <location>
        <begin position="23"/>
        <end position="353"/>
    </location>
</feature>
<feature type="disulfide bond" evidence="9">
    <location>
        <begin position="138"/>
        <end position="151"/>
    </location>
</feature>
<dbReference type="CTD" id="373093"/>
<protein>
    <submittedName>
        <fullName evidence="15">TRAILR protein</fullName>
    </submittedName>
</protein>
<feature type="region of interest" description="Disordered" evidence="10">
    <location>
        <begin position="202"/>
        <end position="232"/>
    </location>
</feature>
<accession>D2CFM0</accession>
<evidence type="ECO:0000256" key="7">
    <source>
        <dbReference type="ARBA" id="ARBA00023170"/>
    </source>
</evidence>
<name>D2CFM0_SINCH</name>
<dbReference type="SMART" id="SM00208">
    <property type="entry name" value="TNFR"/>
    <property type="match status" value="3"/>
</dbReference>
<evidence type="ECO:0000256" key="1">
    <source>
        <dbReference type="ARBA" id="ARBA00004370"/>
    </source>
</evidence>
<feature type="disulfide bond" evidence="9">
    <location>
        <begin position="79"/>
        <end position="94"/>
    </location>
</feature>
<keyword evidence="2" id="KW-0053">Apoptosis</keyword>
<dbReference type="PANTHER" id="PTHR46330:SF6">
    <property type="entry name" value="HEMATOPOIETIC DEATH RECEPTOR-RELATED"/>
    <property type="match status" value="1"/>
</dbReference>
<keyword evidence="4" id="KW-0677">Repeat</keyword>